<dbReference type="GO" id="GO:0043023">
    <property type="term" value="F:ribosomal large subunit binding"/>
    <property type="evidence" value="ECO:0007669"/>
    <property type="project" value="UniProtKB-UniRule"/>
</dbReference>
<comment type="subunit">
    <text evidence="5">Associates with stalled 50S ribosomal subunits. Binds to RqcP.</text>
</comment>
<dbReference type="GO" id="GO:0000049">
    <property type="term" value="F:tRNA binding"/>
    <property type="evidence" value="ECO:0007669"/>
    <property type="project" value="UniProtKB-UniRule"/>
</dbReference>
<dbReference type="GO" id="GO:0019843">
    <property type="term" value="F:rRNA binding"/>
    <property type="evidence" value="ECO:0007669"/>
    <property type="project" value="UniProtKB-UniRule"/>
</dbReference>
<evidence type="ECO:0000259" key="7">
    <source>
        <dbReference type="Pfam" id="PF05670"/>
    </source>
</evidence>
<dbReference type="GO" id="GO:0072344">
    <property type="term" value="P:rescue of stalled ribosome"/>
    <property type="evidence" value="ECO:0007669"/>
    <property type="project" value="UniProtKB-UniRule"/>
</dbReference>
<dbReference type="HAMAP" id="MF_00844_B">
    <property type="entry name" value="RqcH_B"/>
    <property type="match status" value="1"/>
</dbReference>
<comment type="function">
    <text evidence="5">Key component of the ribosome quality control system (RQC), a ribosome-associated complex that mediates the extraction of incompletely synthesized nascent chains from stalled ribosomes and their subsequent degradation. RqcH recruits Ala-charged tRNA, and with RqcP directs the elongation of stalled nascent chains on 50S ribosomal subunits, leading to non-templated C-terminal alanine extensions (Ala tail). The Ala tail promotes nascent chain degradation. May add between 1 and at least 8 Ala residues. Binds to stalled 50S ribosomal subunits.</text>
</comment>
<feature type="compositionally biased region" description="Basic residues" evidence="6">
    <location>
        <begin position="429"/>
        <end position="438"/>
    </location>
</feature>
<evidence type="ECO:0000256" key="4">
    <source>
        <dbReference type="ARBA" id="ARBA00022917"/>
    </source>
</evidence>
<dbReference type="PANTHER" id="PTHR15239:SF6">
    <property type="entry name" value="RIBOSOME QUALITY CONTROL COMPLEX SUBUNIT NEMF"/>
    <property type="match status" value="1"/>
</dbReference>
<feature type="domain" description="NFACT RNA-binding" evidence="7">
    <location>
        <begin position="446"/>
        <end position="532"/>
    </location>
</feature>
<dbReference type="Proteomes" id="UP000254879">
    <property type="component" value="Unassembled WGS sequence"/>
</dbReference>
<sequence length="562" mass="64294">MFDAMFLKALTKELTLGAESGRIMKVHQPFAHELVLYIRKNRENKRLLISAHPSYARVQFTADIPENPSTPPMFCMLLRKYLEGAVIEKITQLPNERILKLEIRGKDDIGENRFCELYIEIMGRHSNIVLVDREKGTIVDTIKHISPAQNSYRTLLPGAAYRLPPQPEKQDPFQFDSSQFAKNELPSTKELVSQFAGFSPLLAQEIRLRAQESSLTQAFDQVITAVRLHSEEQPKALYFRKNEKEDFYFMPLESMTEILGSYDSLSELLDAFYLGKARRDRVHQVAKDLERLLTNEIQRNKTKIEKLKQTLIEADEADKYRHYGELLTANLHQVSRGMTTITVEDFYNDMKPVAIPLDTRKSASQNSQAYFAKYQKLRNAVAYVNEQLTLTAQEIEYLETIQSQLELGNSADVEEIRIELAEQGYLRYKNKAGKRKKPTNPTPEKYRSSTGLSILVGKNNKQNDYLTNKLAKNNELWFHVKDLPGSHVVIQSSDPDETAIEEAAMIAAYFSKARLSGSVPVDATLVKHVKKPNGAKPGYVIYTDQTTYFVTPDEEKVRSLRQ</sequence>
<dbReference type="EMBL" id="UGPG01000001">
    <property type="protein sequence ID" value="STY42854.1"/>
    <property type="molecule type" value="Genomic_DNA"/>
</dbReference>
<dbReference type="Pfam" id="PF05833">
    <property type="entry name" value="NFACT_N"/>
    <property type="match status" value="1"/>
</dbReference>
<dbReference type="Gene3D" id="2.30.310.10">
    <property type="entry name" value="ibrinogen binding protein from staphylococcus aureus domain"/>
    <property type="match status" value="1"/>
</dbReference>
<proteinExistence type="inferred from homology"/>
<dbReference type="AlphaFoldDB" id="A0A378MAK6"/>
<dbReference type="PANTHER" id="PTHR15239">
    <property type="entry name" value="NUCLEAR EXPORT MEDIATOR FACTOR NEMF"/>
    <property type="match status" value="1"/>
</dbReference>
<evidence type="ECO:0000256" key="3">
    <source>
        <dbReference type="ARBA" id="ARBA00022884"/>
    </source>
</evidence>
<keyword evidence="1 5" id="KW-0820">tRNA-binding</keyword>
<dbReference type="InterPro" id="IPR043682">
    <property type="entry name" value="RqcH_bacterial"/>
</dbReference>
<feature type="coiled-coil region" evidence="5">
    <location>
        <begin position="290"/>
        <end position="317"/>
    </location>
</feature>
<keyword evidence="3 5" id="KW-0694">RNA-binding</keyword>
<comment type="similarity">
    <text evidence="5">Belongs to the NEMF family.</text>
</comment>
<keyword evidence="4 5" id="KW-0648">Protein biosynthesis</keyword>
<evidence type="ECO:0000256" key="1">
    <source>
        <dbReference type="ARBA" id="ARBA00022555"/>
    </source>
</evidence>
<dbReference type="GO" id="GO:1990112">
    <property type="term" value="C:RQC complex"/>
    <property type="evidence" value="ECO:0007669"/>
    <property type="project" value="TreeGrafter"/>
</dbReference>
<accession>A0A378MAK6</accession>
<evidence type="ECO:0000256" key="2">
    <source>
        <dbReference type="ARBA" id="ARBA00022730"/>
    </source>
</evidence>
<dbReference type="InterPro" id="IPR051608">
    <property type="entry name" value="RQC_Subunit_NEMF"/>
</dbReference>
<dbReference type="Pfam" id="PF05670">
    <property type="entry name" value="NFACT-R_1"/>
    <property type="match status" value="1"/>
</dbReference>
<evidence type="ECO:0000313" key="8">
    <source>
        <dbReference type="EMBL" id="STY42854.1"/>
    </source>
</evidence>
<protein>
    <recommendedName>
        <fullName evidence="5">Rqc2 homolog RqcH</fullName>
        <shortName evidence="5">RqcH</shortName>
    </recommendedName>
</protein>
<evidence type="ECO:0000313" key="9">
    <source>
        <dbReference type="Proteomes" id="UP000254879"/>
    </source>
</evidence>
<keyword evidence="2 5" id="KW-0699">rRNA-binding</keyword>
<dbReference type="RefSeq" id="WP_115345483.1">
    <property type="nucleotide sequence ID" value="NZ_UGPG01000001.1"/>
</dbReference>
<dbReference type="InterPro" id="IPR008532">
    <property type="entry name" value="NFACT_RNA-bd"/>
</dbReference>
<gene>
    <name evidence="5" type="primary">rqcH</name>
    <name evidence="8" type="ORF">NCTC10815_00102</name>
</gene>
<evidence type="ECO:0000256" key="5">
    <source>
        <dbReference type="HAMAP-Rule" id="MF_00844"/>
    </source>
</evidence>
<dbReference type="FunFam" id="2.30.310.10:FF:000004">
    <property type="entry name" value="Fibronectin-binding protein A"/>
    <property type="match status" value="1"/>
</dbReference>
<keyword evidence="5" id="KW-0175">Coiled coil</keyword>
<organism evidence="8 9">
    <name type="scientific">Listeria grayi</name>
    <name type="common">Listeria murrayi</name>
    <dbReference type="NCBI Taxonomy" id="1641"/>
    <lineage>
        <taxon>Bacteria</taxon>
        <taxon>Bacillati</taxon>
        <taxon>Bacillota</taxon>
        <taxon>Bacilli</taxon>
        <taxon>Bacillales</taxon>
        <taxon>Listeriaceae</taxon>
        <taxon>Listeria</taxon>
    </lineage>
</organism>
<dbReference type="Gene3D" id="1.10.8.50">
    <property type="match status" value="1"/>
</dbReference>
<evidence type="ECO:0000256" key="6">
    <source>
        <dbReference type="SAM" id="MobiDB-lite"/>
    </source>
</evidence>
<dbReference type="Gene3D" id="3.40.970.40">
    <property type="entry name" value="fibrinogen binding protein from staphylococcus aureus domain like"/>
    <property type="match status" value="1"/>
</dbReference>
<reference evidence="8 9" key="1">
    <citation type="submission" date="2018-06" db="EMBL/GenBank/DDBJ databases">
        <authorList>
            <consortium name="Pathogen Informatics"/>
            <person name="Doyle S."/>
        </authorList>
    </citation>
    <scope>NUCLEOTIDE SEQUENCE [LARGE SCALE GENOMIC DNA]</scope>
    <source>
        <strain evidence="9">NCTC 10815</strain>
    </source>
</reference>
<name>A0A378MAK6_LISGR</name>
<feature type="region of interest" description="Disordered" evidence="6">
    <location>
        <begin position="429"/>
        <end position="452"/>
    </location>
</feature>